<comment type="caution">
    <text evidence="2">The sequence shown here is derived from an EMBL/GenBank/DDBJ whole genome shotgun (WGS) entry which is preliminary data.</text>
</comment>
<keyword evidence="4" id="KW-1185">Reference proteome</keyword>
<dbReference type="EMBL" id="CAMXCT020001669">
    <property type="protein sequence ID" value="CAL1145480.1"/>
    <property type="molecule type" value="Genomic_DNA"/>
</dbReference>
<gene>
    <name evidence="2" type="ORF">C1SCF055_LOCUS18959</name>
</gene>
<keyword evidence="1" id="KW-1133">Transmembrane helix</keyword>
<keyword evidence="1" id="KW-0472">Membrane</keyword>
<evidence type="ECO:0000313" key="4">
    <source>
        <dbReference type="Proteomes" id="UP001152797"/>
    </source>
</evidence>
<dbReference type="AlphaFoldDB" id="A0A9P1FZ76"/>
<reference evidence="2" key="1">
    <citation type="submission" date="2022-10" db="EMBL/GenBank/DDBJ databases">
        <authorList>
            <person name="Chen Y."/>
            <person name="Dougan E. K."/>
            <person name="Chan C."/>
            <person name="Rhodes N."/>
            <person name="Thang M."/>
        </authorList>
    </citation>
    <scope>NUCLEOTIDE SEQUENCE</scope>
</reference>
<organism evidence="2">
    <name type="scientific">Cladocopium goreaui</name>
    <dbReference type="NCBI Taxonomy" id="2562237"/>
    <lineage>
        <taxon>Eukaryota</taxon>
        <taxon>Sar</taxon>
        <taxon>Alveolata</taxon>
        <taxon>Dinophyceae</taxon>
        <taxon>Suessiales</taxon>
        <taxon>Symbiodiniaceae</taxon>
        <taxon>Cladocopium</taxon>
    </lineage>
</organism>
<evidence type="ECO:0000256" key="1">
    <source>
        <dbReference type="SAM" id="Phobius"/>
    </source>
</evidence>
<sequence length="135" mass="15809">MEESSAAAKAYRFPRTRKMKLDENWLYFGGGLFRFSQACWYMARTRGAQYNPNNIDRQVFLYVKWQFPAYWSLLGSLLCVGMYYVGSPFTLNEKTGALLAPYCERFPQLLPVVEKLRPKKEPSEAKKEEVPVEFR</sequence>
<dbReference type="EMBL" id="CAMXCT010001669">
    <property type="protein sequence ID" value="CAI3992105.1"/>
    <property type="molecule type" value="Genomic_DNA"/>
</dbReference>
<protein>
    <submittedName>
        <fullName evidence="2">Uncharacterized protein</fullName>
    </submittedName>
</protein>
<evidence type="ECO:0000313" key="3">
    <source>
        <dbReference type="EMBL" id="CAL1145480.1"/>
    </source>
</evidence>
<feature type="transmembrane region" description="Helical" evidence="1">
    <location>
        <begin position="69"/>
        <end position="86"/>
    </location>
</feature>
<proteinExistence type="predicted"/>
<reference evidence="3" key="2">
    <citation type="submission" date="2024-04" db="EMBL/GenBank/DDBJ databases">
        <authorList>
            <person name="Chen Y."/>
            <person name="Shah S."/>
            <person name="Dougan E. K."/>
            <person name="Thang M."/>
            <person name="Chan C."/>
        </authorList>
    </citation>
    <scope>NUCLEOTIDE SEQUENCE [LARGE SCALE GENOMIC DNA]</scope>
</reference>
<keyword evidence="1" id="KW-0812">Transmembrane</keyword>
<name>A0A9P1FZ76_9DINO</name>
<dbReference type="EMBL" id="CAMXCT030001669">
    <property type="protein sequence ID" value="CAL4779417.1"/>
    <property type="molecule type" value="Genomic_DNA"/>
</dbReference>
<dbReference type="Proteomes" id="UP001152797">
    <property type="component" value="Unassembled WGS sequence"/>
</dbReference>
<accession>A0A9P1FZ76</accession>
<evidence type="ECO:0000313" key="2">
    <source>
        <dbReference type="EMBL" id="CAI3992105.1"/>
    </source>
</evidence>